<accession>Q1Q124</accession>
<proteinExistence type="predicted"/>
<evidence type="ECO:0000313" key="1">
    <source>
        <dbReference type="EMBL" id="CAJ73702.1"/>
    </source>
</evidence>
<reference evidence="1" key="1">
    <citation type="journal article" date="2006" name="Nature">
        <title>Deciphering the evolution and metabolism of an anammox bacterium from a community genome.</title>
        <authorList>
            <person name="Strous M."/>
            <person name="Pelletier E."/>
            <person name="Mangenot S."/>
            <person name="Rattei T."/>
            <person name="Lehner A."/>
            <person name="Taylor M.W."/>
            <person name="Horn M."/>
            <person name="Daims H."/>
            <person name="Bartol-Mavel D."/>
            <person name="Wincker P."/>
            <person name="Barbe V."/>
            <person name="Fonknechten N."/>
            <person name="Vallenet D."/>
            <person name="Segurens B."/>
            <person name="Schenowitz-Truong C."/>
            <person name="Medigue C."/>
            <person name="Collingro A."/>
            <person name="Snel B."/>
            <person name="Dutilh B.E."/>
            <person name="OpDenCamp H.J.M."/>
            <person name="vanDerDrift C."/>
            <person name="Cirpus I."/>
            <person name="vanDePas-Schoonen K.T."/>
            <person name="Harhangi H.R."/>
            <person name="vanNiftrik L."/>
            <person name="Schmid M."/>
            <person name="Keltjens J."/>
            <person name="vanDeVossenberg J."/>
            <person name="Kartal B."/>
            <person name="Meier H."/>
            <person name="Frishman D."/>
            <person name="Huynen M.A."/>
            <person name="Mewes H."/>
            <person name="Weissenbach J."/>
            <person name="Jetten M.S.M."/>
            <person name="Wagner M."/>
            <person name="LePaslier D."/>
        </authorList>
    </citation>
    <scope>NUCLEOTIDE SEQUENCE</scope>
</reference>
<protein>
    <submittedName>
        <fullName evidence="1">Uncharacterized protein</fullName>
    </submittedName>
</protein>
<name>Q1Q124_KUEST</name>
<gene>
    <name evidence="1" type="ORF">kuste2949</name>
</gene>
<dbReference type="EMBL" id="CT573071">
    <property type="protein sequence ID" value="CAJ73702.1"/>
    <property type="molecule type" value="Genomic_DNA"/>
</dbReference>
<organism evidence="1">
    <name type="scientific">Kuenenia stuttgartiensis</name>
    <dbReference type="NCBI Taxonomy" id="174633"/>
    <lineage>
        <taxon>Bacteria</taxon>
        <taxon>Pseudomonadati</taxon>
        <taxon>Planctomycetota</taxon>
        <taxon>Candidatus Brocadiia</taxon>
        <taxon>Candidatus Brocadiales</taxon>
        <taxon>Candidatus Brocadiaceae</taxon>
        <taxon>Candidatus Kuenenia</taxon>
    </lineage>
</organism>
<sequence length="68" mass="7799">MKIIHQAGHELKTFQYFCAHKRQATLNPLQKYNGAKRHFCNKTSAMSAIPSFQHQPKSCKQGKALLQE</sequence>
<dbReference type="AlphaFoldDB" id="Q1Q124"/>
<reference evidence="1" key="2">
    <citation type="submission" date="2006-01" db="EMBL/GenBank/DDBJ databases">
        <authorList>
            <person name="Genoscope"/>
        </authorList>
    </citation>
    <scope>NUCLEOTIDE SEQUENCE</scope>
</reference>